<reference evidence="3" key="1">
    <citation type="journal article" date="2021" name="Front. Plant Sci.">
        <title>Chromosome-Scale Genome Assembly for Chinese Sour Jujube and Insights Into Its Genome Evolution and Domestication Signature.</title>
        <authorList>
            <person name="Shen L.-Y."/>
            <person name="Luo H."/>
            <person name="Wang X.-L."/>
            <person name="Wang X.-M."/>
            <person name="Qiu X.-J."/>
            <person name="Liu H."/>
            <person name="Zhou S.-S."/>
            <person name="Jia K.-H."/>
            <person name="Nie S."/>
            <person name="Bao Y.-T."/>
            <person name="Zhang R.-G."/>
            <person name="Yun Q.-Z."/>
            <person name="Chai Y.-H."/>
            <person name="Lu J.-Y."/>
            <person name="Li Y."/>
            <person name="Zhao S.-W."/>
            <person name="Mao J.-F."/>
            <person name="Jia S.-G."/>
            <person name="Mao Y.-M."/>
        </authorList>
    </citation>
    <scope>NUCLEOTIDE SEQUENCE</scope>
    <source>
        <strain evidence="3">AT0</strain>
        <tissue evidence="3">Leaf</tissue>
    </source>
</reference>
<keyword evidence="1" id="KW-1133">Transmembrane helix</keyword>
<dbReference type="GO" id="GO:0015979">
    <property type="term" value="P:photosynthesis"/>
    <property type="evidence" value="ECO:0007669"/>
    <property type="project" value="InterPro"/>
</dbReference>
<comment type="caution">
    <text evidence="3">The sequence shown here is derived from an EMBL/GenBank/DDBJ whole genome shotgun (WGS) entry which is preliminary data.</text>
</comment>
<feature type="domain" description="PsbP C-terminal" evidence="2">
    <location>
        <begin position="138"/>
        <end position="314"/>
    </location>
</feature>
<dbReference type="NCBIfam" id="NF040946">
    <property type="entry name" value="PSII_PsbP"/>
    <property type="match status" value="1"/>
</dbReference>
<dbReference type="PANTHER" id="PTHR31407">
    <property type="match status" value="1"/>
</dbReference>
<name>A0A978VVT0_ZIZJJ</name>
<organism evidence="3 4">
    <name type="scientific">Ziziphus jujuba var. spinosa</name>
    <dbReference type="NCBI Taxonomy" id="714518"/>
    <lineage>
        <taxon>Eukaryota</taxon>
        <taxon>Viridiplantae</taxon>
        <taxon>Streptophyta</taxon>
        <taxon>Embryophyta</taxon>
        <taxon>Tracheophyta</taxon>
        <taxon>Spermatophyta</taxon>
        <taxon>Magnoliopsida</taxon>
        <taxon>eudicotyledons</taxon>
        <taxon>Gunneridae</taxon>
        <taxon>Pentapetalae</taxon>
        <taxon>rosids</taxon>
        <taxon>fabids</taxon>
        <taxon>Rosales</taxon>
        <taxon>Rhamnaceae</taxon>
        <taxon>Paliureae</taxon>
        <taxon>Ziziphus</taxon>
    </lineage>
</organism>
<dbReference type="EMBL" id="JAEACU010000002">
    <property type="protein sequence ID" value="KAH7542925.1"/>
    <property type="molecule type" value="Genomic_DNA"/>
</dbReference>
<keyword evidence="1" id="KW-0812">Transmembrane</keyword>
<dbReference type="Gene3D" id="3.40.1000.10">
    <property type="entry name" value="Mog1/PsbP, alpha/beta/alpha sandwich"/>
    <property type="match status" value="1"/>
</dbReference>
<dbReference type="AlphaFoldDB" id="A0A978VVT0"/>
<dbReference type="InterPro" id="IPR002683">
    <property type="entry name" value="PsbP_C"/>
</dbReference>
<gene>
    <name evidence="3" type="ORF">FEM48_Zijuj02G0127100</name>
</gene>
<dbReference type="GO" id="GO:0005509">
    <property type="term" value="F:calcium ion binding"/>
    <property type="evidence" value="ECO:0007669"/>
    <property type="project" value="InterPro"/>
</dbReference>
<keyword evidence="1" id="KW-0472">Membrane</keyword>
<protein>
    <recommendedName>
        <fullName evidence="2">PsbP C-terminal domain-containing protein</fullName>
    </recommendedName>
</protein>
<dbReference type="InterPro" id="IPR016123">
    <property type="entry name" value="Mog1/PsbP_a/b/a-sand"/>
</dbReference>
<evidence type="ECO:0000259" key="2">
    <source>
        <dbReference type="Pfam" id="PF01789"/>
    </source>
</evidence>
<dbReference type="GO" id="GO:0009654">
    <property type="term" value="C:photosystem II oxygen evolving complex"/>
    <property type="evidence" value="ECO:0007669"/>
    <property type="project" value="InterPro"/>
</dbReference>
<sequence>MAKLVMVQHHHQKHPSFSLLSSSLPDFNGIKLYNQLQVLSLSFSFYLSVFLGCLLQLYKKKLWQQKGALPIITSSAKKILMGGNEFVDNLSSKLQAKEGHQTRAFAVTRRNAMALLLSGYFLSELSMHGIAFAQQSIGLREYIDTFDGYQFNYPQNWIQVRGAGADIFFRDPYVLDENLSVELSSPSSSKYKTIEDLGPPEEAGKKVLKQYLTEFMSTRLGVRRESNILSTSSRVADDGRTYYQVEVNIKSYANNNELAVMPQDRVARLEWDRRYLSVLGVENNQLYELRLQTPENVFLEEENDLRRVMDSFRVNKVAA</sequence>
<evidence type="ECO:0000256" key="1">
    <source>
        <dbReference type="SAM" id="Phobius"/>
    </source>
</evidence>
<dbReference type="Pfam" id="PF01789">
    <property type="entry name" value="PsbP"/>
    <property type="match status" value="1"/>
</dbReference>
<evidence type="ECO:0000313" key="4">
    <source>
        <dbReference type="Proteomes" id="UP000813462"/>
    </source>
</evidence>
<dbReference type="GO" id="GO:0019898">
    <property type="term" value="C:extrinsic component of membrane"/>
    <property type="evidence" value="ECO:0007669"/>
    <property type="project" value="InterPro"/>
</dbReference>
<feature type="transmembrane region" description="Helical" evidence="1">
    <location>
        <begin position="38"/>
        <end position="58"/>
    </location>
</feature>
<dbReference type="PANTHER" id="PTHR31407:SF15">
    <property type="entry name" value="PSBP DOMAIN-CONTAINING PROTEIN 1, CHLOROPLASTIC"/>
    <property type="match status" value="1"/>
</dbReference>
<proteinExistence type="predicted"/>
<evidence type="ECO:0000313" key="3">
    <source>
        <dbReference type="EMBL" id="KAH7542925.1"/>
    </source>
</evidence>
<accession>A0A978VVT0</accession>
<dbReference type="Proteomes" id="UP000813462">
    <property type="component" value="Unassembled WGS sequence"/>
</dbReference>
<dbReference type="SUPFAM" id="SSF55724">
    <property type="entry name" value="Mog1p/PsbP-like"/>
    <property type="match status" value="1"/>
</dbReference>